<keyword evidence="4" id="KW-1185">Reference proteome</keyword>
<evidence type="ECO:0000313" key="4">
    <source>
        <dbReference type="Proteomes" id="UP000565579"/>
    </source>
</evidence>
<keyword evidence="2" id="KW-1133">Transmembrane helix</keyword>
<evidence type="ECO:0000313" key="3">
    <source>
        <dbReference type="EMBL" id="MBB6549366.1"/>
    </source>
</evidence>
<feature type="transmembrane region" description="Helical" evidence="2">
    <location>
        <begin position="260"/>
        <end position="282"/>
    </location>
</feature>
<protein>
    <submittedName>
        <fullName evidence="3">Succinate dehydrogenase/fumarate reductase cytochrome b subunit</fullName>
    </submittedName>
</protein>
<feature type="transmembrane region" description="Helical" evidence="2">
    <location>
        <begin position="228"/>
        <end position="248"/>
    </location>
</feature>
<comment type="caution">
    <text evidence="3">The sequence shown here is derived from an EMBL/GenBank/DDBJ whole genome shotgun (WGS) entry which is preliminary data.</text>
</comment>
<evidence type="ECO:0000256" key="2">
    <source>
        <dbReference type="SAM" id="Phobius"/>
    </source>
</evidence>
<proteinExistence type="predicted"/>
<dbReference type="EMBL" id="JACHMI010000001">
    <property type="protein sequence ID" value="MBB6549366.1"/>
    <property type="molecule type" value="Genomic_DNA"/>
</dbReference>
<dbReference type="Proteomes" id="UP000565579">
    <property type="component" value="Unassembled WGS sequence"/>
</dbReference>
<feature type="region of interest" description="Disordered" evidence="1">
    <location>
        <begin position="321"/>
        <end position="348"/>
    </location>
</feature>
<feature type="transmembrane region" description="Helical" evidence="2">
    <location>
        <begin position="125"/>
        <end position="146"/>
    </location>
</feature>
<sequence length="348" mass="36429">MSAAPHALRRQVAQWHRPLMLFVASMLVLLAVSLAGLVLDDRVLQGAPVWLKPFKFAVSLAIYGTTLAWMLSLPHRGRRWTSGLATVFAVAAFVDVGIVAVQAARGTFSHFNDTAEPFEEAVQRVFGLGVMSMMLANLVLAIILTVQRVGPDRAASRAIHAGLLLAVGGMLLGFLIPFQGKPHTGLTTDGVPVPLGSGHSVGVPDGGPGLPITQWSTTGGDLRVPHFVALHGFQVMLLLALLLAWLAARHPILRDERTRARLIGVAALGYVGLVALVTWQALRAQPLTSPDLLTLGAAALLAGLTTVACGAVLTAARRGGGLATPADARRGGETVTGAGQAGPRPRSR</sequence>
<evidence type="ECO:0000256" key="1">
    <source>
        <dbReference type="SAM" id="MobiDB-lite"/>
    </source>
</evidence>
<feature type="transmembrane region" description="Helical" evidence="2">
    <location>
        <begin position="294"/>
        <end position="316"/>
    </location>
</feature>
<keyword evidence="2" id="KW-0812">Transmembrane</keyword>
<gene>
    <name evidence="3" type="ORF">HD593_004161</name>
</gene>
<reference evidence="3 4" key="1">
    <citation type="submission" date="2020-08" db="EMBL/GenBank/DDBJ databases">
        <title>Sequencing the genomes of 1000 actinobacteria strains.</title>
        <authorList>
            <person name="Klenk H.-P."/>
        </authorList>
    </citation>
    <scope>NUCLEOTIDE SEQUENCE [LARGE SCALE GENOMIC DNA]</scope>
    <source>
        <strain evidence="3 4">DSM 43768</strain>
    </source>
</reference>
<accession>A0A7X0NTZ6</accession>
<dbReference type="AlphaFoldDB" id="A0A7X0NTZ6"/>
<feature type="transmembrane region" description="Helical" evidence="2">
    <location>
        <begin position="158"/>
        <end position="178"/>
    </location>
</feature>
<dbReference type="RefSeq" id="WP_185103801.1">
    <property type="nucleotide sequence ID" value="NZ_BAAAXY010000259.1"/>
</dbReference>
<feature type="transmembrane region" description="Helical" evidence="2">
    <location>
        <begin position="54"/>
        <end position="72"/>
    </location>
</feature>
<feature type="transmembrane region" description="Helical" evidence="2">
    <location>
        <begin position="19"/>
        <end position="39"/>
    </location>
</feature>
<organism evidence="3 4">
    <name type="scientific">Nonomuraea rubra</name>
    <dbReference type="NCBI Taxonomy" id="46180"/>
    <lineage>
        <taxon>Bacteria</taxon>
        <taxon>Bacillati</taxon>
        <taxon>Actinomycetota</taxon>
        <taxon>Actinomycetes</taxon>
        <taxon>Streptosporangiales</taxon>
        <taxon>Streptosporangiaceae</taxon>
        <taxon>Nonomuraea</taxon>
    </lineage>
</organism>
<keyword evidence="2" id="KW-0472">Membrane</keyword>
<feature type="transmembrane region" description="Helical" evidence="2">
    <location>
        <begin position="84"/>
        <end position="105"/>
    </location>
</feature>
<name>A0A7X0NTZ6_9ACTN</name>